<evidence type="ECO:0000256" key="7">
    <source>
        <dbReference type="RuleBase" id="RU366067"/>
    </source>
</evidence>
<dbReference type="PANTHER" id="PTHR38469">
    <property type="entry name" value="PERIPLASMIC PEPTIDASE SUBFAMILY S1B"/>
    <property type="match status" value="1"/>
</dbReference>
<dbReference type="InterPro" id="IPR019500">
    <property type="entry name" value="Pep_S46"/>
</dbReference>
<evidence type="ECO:0000256" key="1">
    <source>
        <dbReference type="ARBA" id="ARBA00010491"/>
    </source>
</evidence>
<evidence type="ECO:0000256" key="6">
    <source>
        <dbReference type="ARBA" id="ARBA00022825"/>
    </source>
</evidence>
<dbReference type="Pfam" id="PF10459">
    <property type="entry name" value="Peptidase_S46"/>
    <property type="match status" value="1"/>
</dbReference>
<dbReference type="InterPro" id="IPR009003">
    <property type="entry name" value="Peptidase_S1_PA"/>
</dbReference>
<evidence type="ECO:0000256" key="2">
    <source>
        <dbReference type="ARBA" id="ARBA00022438"/>
    </source>
</evidence>
<sequence length="759" mass="85805">MLKRLLIVAVLMATSLSSFADEGMWLPLHIERLYNRDLQKLGLQLTPEEIYSVNHSSLKDAIVSLGGFCTGEMISDQGLMLTNHHCAFGSIQSHSTVDHDYLQDGFWAKTKDDELPNEGLYARFLVRMEDVTKKVSDVLNDKMTAQERGAAIAKISKQLADEAAEGTHYDANVKPFFNGNEFYLFVYETFRDVRLVGAPPSSIGKFGGDTDNWMWPRHTGDFSMFRVYMAPDGKPAKFSKENIPYRPKHHLPVSLDGVREGDFAMIMGFPGSTDRYLTSFGIDLALSKSNEAMIKIMDTRLSTLKKFMNAEQAVRIKYASKYASLSNYWKYLIGQTKGLKRLNVYQQKLDIEKNFDNWVKADPNREKIYGDVLPDYEAAYKGLDAVEIPFRYAAFVSRLMELNGFSGKFARLQATLAEEKPDEEKIAKLTASLKAQAEEFYKNYDERADKAVYEALVKLYYTKIDAKDRPALFEALKAGGFSEEGKKTNEDFKKLTNYVYDNTIFANKDKLFAFLDAPKAGVIENDPVVKGKEAMTAVYMRFVGPYREAYGKLNTSNRLFVKGLREMNPDKLYYPNANSTMRFTYGTVGSYSPADAVHYNYYTTLNGVMQKEDATNPEFVVPAKLKQLYEAKDYGQYADEKGELVVAFLSNNDITGGNSGSPVINGKGHIIGTAFDGNWEAMSGDIAFEPELQRTISVDIRYTLFIIDKYAGAGHLIEEMTLIKGQRDDKKACEFCKGKKCKKCKKKRKKAKKSKKSKK</sequence>
<comment type="function">
    <text evidence="7">Catalyzes the removal of dipeptides from the N-terminus of oligopeptides.</text>
</comment>
<dbReference type="EMBL" id="AP025314">
    <property type="protein sequence ID" value="BDD08855.1"/>
    <property type="molecule type" value="Genomic_DNA"/>
</dbReference>
<dbReference type="EC" id="3.4.14.-" evidence="7"/>
<dbReference type="GO" id="GO:0008239">
    <property type="term" value="F:dipeptidyl-peptidase activity"/>
    <property type="evidence" value="ECO:0007669"/>
    <property type="project" value="UniProtKB-UniRule"/>
</dbReference>
<dbReference type="AlphaFoldDB" id="A0AAU9CHX5"/>
<dbReference type="Proteomes" id="UP001348817">
    <property type="component" value="Chromosome"/>
</dbReference>
<evidence type="ECO:0000313" key="8">
    <source>
        <dbReference type="EMBL" id="BDD08855.1"/>
    </source>
</evidence>
<dbReference type="GO" id="GO:0043171">
    <property type="term" value="P:peptide catabolic process"/>
    <property type="evidence" value="ECO:0007669"/>
    <property type="project" value="UniProtKB-UniRule"/>
</dbReference>
<organism evidence="8 9">
    <name type="scientific">Fulvitalea axinellae</name>
    <dbReference type="NCBI Taxonomy" id="1182444"/>
    <lineage>
        <taxon>Bacteria</taxon>
        <taxon>Pseudomonadati</taxon>
        <taxon>Bacteroidota</taxon>
        <taxon>Cytophagia</taxon>
        <taxon>Cytophagales</taxon>
        <taxon>Persicobacteraceae</taxon>
        <taxon>Fulvitalea</taxon>
    </lineage>
</organism>
<comment type="similarity">
    <text evidence="1 7">Belongs to the peptidase S46 family.</text>
</comment>
<evidence type="ECO:0000256" key="5">
    <source>
        <dbReference type="ARBA" id="ARBA00022801"/>
    </source>
</evidence>
<dbReference type="RefSeq" id="WP_338394087.1">
    <property type="nucleotide sequence ID" value="NZ_AP025314.1"/>
</dbReference>
<keyword evidence="3 7" id="KW-0645">Protease</keyword>
<dbReference type="Gene3D" id="2.40.10.10">
    <property type="entry name" value="Trypsin-like serine proteases"/>
    <property type="match status" value="1"/>
</dbReference>
<keyword evidence="6 7" id="KW-0720">Serine protease</keyword>
<dbReference type="InterPro" id="IPR043504">
    <property type="entry name" value="Peptidase_S1_PA_chymotrypsin"/>
</dbReference>
<keyword evidence="9" id="KW-1185">Reference proteome</keyword>
<evidence type="ECO:0000313" key="9">
    <source>
        <dbReference type="Proteomes" id="UP001348817"/>
    </source>
</evidence>
<gene>
    <name evidence="8" type="ORF">FUAX_12870</name>
</gene>
<reference evidence="8 9" key="1">
    <citation type="submission" date="2021-12" db="EMBL/GenBank/DDBJ databases">
        <title>Genome sequencing of bacteria with rrn-lacking chromosome and rrn-plasmid.</title>
        <authorList>
            <person name="Anda M."/>
            <person name="Iwasaki W."/>
        </authorList>
    </citation>
    <scope>NUCLEOTIDE SEQUENCE [LARGE SCALE GENOMIC DNA]</scope>
    <source>
        <strain evidence="8 9">DSM 100852</strain>
    </source>
</reference>
<keyword evidence="4 7" id="KW-0732">Signal</keyword>
<feature type="signal peptide" evidence="7">
    <location>
        <begin position="1"/>
        <end position="20"/>
    </location>
</feature>
<proteinExistence type="inferred from homology"/>
<dbReference type="GO" id="GO:0006508">
    <property type="term" value="P:proteolysis"/>
    <property type="evidence" value="ECO:0007669"/>
    <property type="project" value="UniProtKB-KW"/>
</dbReference>
<feature type="chain" id="PRO_5043099676" description="Dipeptidyl-peptidase" evidence="7">
    <location>
        <begin position="21"/>
        <end position="759"/>
    </location>
</feature>
<dbReference type="GO" id="GO:0070009">
    <property type="term" value="F:serine-type aminopeptidase activity"/>
    <property type="evidence" value="ECO:0007669"/>
    <property type="project" value="UniProtKB-UniRule"/>
</dbReference>
<protein>
    <recommendedName>
        <fullName evidence="7">Dipeptidyl-peptidase</fullName>
        <ecNumber evidence="7">3.4.14.-</ecNumber>
    </recommendedName>
</protein>
<keyword evidence="5 7" id="KW-0378">Hydrolase</keyword>
<dbReference type="KEGG" id="fax:FUAX_12870"/>
<keyword evidence="2 7" id="KW-0031">Aminopeptidase</keyword>
<evidence type="ECO:0000256" key="4">
    <source>
        <dbReference type="ARBA" id="ARBA00022729"/>
    </source>
</evidence>
<dbReference type="PANTHER" id="PTHR38469:SF1">
    <property type="entry name" value="PERIPLASMIC PEPTIDASE SUBFAMILY S1B"/>
    <property type="match status" value="1"/>
</dbReference>
<dbReference type="SUPFAM" id="SSF50494">
    <property type="entry name" value="Trypsin-like serine proteases"/>
    <property type="match status" value="1"/>
</dbReference>
<accession>A0AAU9CHX5</accession>
<evidence type="ECO:0000256" key="3">
    <source>
        <dbReference type="ARBA" id="ARBA00022670"/>
    </source>
</evidence>
<name>A0AAU9CHX5_9BACT</name>